<feature type="region of interest" description="Disordered" evidence="1">
    <location>
        <begin position="107"/>
        <end position="129"/>
    </location>
</feature>
<proteinExistence type="predicted"/>
<dbReference type="EMBL" id="CAUYUJ010013692">
    <property type="protein sequence ID" value="CAK0836632.1"/>
    <property type="molecule type" value="Genomic_DNA"/>
</dbReference>
<evidence type="ECO:0000256" key="1">
    <source>
        <dbReference type="SAM" id="MobiDB-lite"/>
    </source>
</evidence>
<keyword evidence="3" id="KW-1185">Reference proteome</keyword>
<gene>
    <name evidence="2" type="ORF">PCOR1329_LOCUS33067</name>
</gene>
<protein>
    <recommendedName>
        <fullName evidence="4">DNA helicase</fullName>
    </recommendedName>
</protein>
<organism evidence="2 3">
    <name type="scientific">Prorocentrum cordatum</name>
    <dbReference type="NCBI Taxonomy" id="2364126"/>
    <lineage>
        <taxon>Eukaryota</taxon>
        <taxon>Sar</taxon>
        <taxon>Alveolata</taxon>
        <taxon>Dinophyceae</taxon>
        <taxon>Prorocentrales</taxon>
        <taxon>Prorocentraceae</taxon>
        <taxon>Prorocentrum</taxon>
    </lineage>
</organism>
<comment type="caution">
    <text evidence="2">The sequence shown here is derived from an EMBL/GenBank/DDBJ whole genome shotgun (WGS) entry which is preliminary data.</text>
</comment>
<feature type="non-terminal residue" evidence="2">
    <location>
        <position position="1"/>
    </location>
</feature>
<reference evidence="2" key="1">
    <citation type="submission" date="2023-10" db="EMBL/GenBank/DDBJ databases">
        <authorList>
            <person name="Chen Y."/>
            <person name="Shah S."/>
            <person name="Dougan E. K."/>
            <person name="Thang M."/>
            <person name="Chan C."/>
        </authorList>
    </citation>
    <scope>NUCLEOTIDE SEQUENCE [LARGE SCALE GENOMIC DNA]</scope>
</reference>
<evidence type="ECO:0008006" key="4">
    <source>
        <dbReference type="Google" id="ProtNLM"/>
    </source>
</evidence>
<evidence type="ECO:0000313" key="2">
    <source>
        <dbReference type="EMBL" id="CAK0836632.1"/>
    </source>
</evidence>
<sequence length="129" mass="14127">APRCMAESMTEVRRACFIAYSHSRLVHSEIKNALLSIRVTIANTTKLCELVEEARASGVVSEGDAESLLHPLRYQLKDLQQMRRGFHIGVIPAQFKNIVAEAHASMLEAGEEMDAEEGDDSEGSAATDP</sequence>
<dbReference type="Proteomes" id="UP001189429">
    <property type="component" value="Unassembled WGS sequence"/>
</dbReference>
<name>A0ABN9SVR9_9DINO</name>
<evidence type="ECO:0000313" key="3">
    <source>
        <dbReference type="Proteomes" id="UP001189429"/>
    </source>
</evidence>
<feature type="non-terminal residue" evidence="2">
    <location>
        <position position="129"/>
    </location>
</feature>
<accession>A0ABN9SVR9</accession>
<feature type="compositionally biased region" description="Acidic residues" evidence="1">
    <location>
        <begin position="109"/>
        <end position="122"/>
    </location>
</feature>